<dbReference type="EMBL" id="AKWH02000026">
    <property type="protein sequence ID" value="EKO52326.1"/>
    <property type="molecule type" value="Genomic_DNA"/>
</dbReference>
<sequence length="210" mass="23877">MSNGKFEIDKDEIPHRELSDYYVFHNALTEECARLTTRPWGELPRRQRSWYSGHRIPVDVVISQPLKHEIEPDDEGVMIPYFSAAIPLMSHALIEAFREAGVDNLELYQAVIDETRTGRKYEDYSAVNIIGLVTSTNPQKSFEPILGNQSSGAGWFKGILIAPEQAQGLLLFRLAESVDLVIVHRCVKEVVEKKAFSSWLRFINATDYHG</sequence>
<dbReference type="Proteomes" id="UP000006339">
    <property type="component" value="Unassembled WGS sequence"/>
</dbReference>
<name>A0A828Y734_9LEPT</name>
<comment type="caution">
    <text evidence="1">The sequence shown here is derived from an EMBL/GenBank/DDBJ whole genome shotgun (WGS) entry which is preliminary data.</text>
</comment>
<dbReference type="AlphaFoldDB" id="A0A828Y734"/>
<accession>A0A828Y734</accession>
<protein>
    <submittedName>
        <fullName evidence="1">Uncharacterized protein</fullName>
    </submittedName>
</protein>
<keyword evidence="2" id="KW-1185">Reference proteome</keyword>
<reference evidence="1" key="1">
    <citation type="submission" date="2012-10" db="EMBL/GenBank/DDBJ databases">
        <authorList>
            <person name="Harkins D.M."/>
            <person name="Durkin A.S."/>
            <person name="Brinkac L.M."/>
            <person name="Selengut J.D."/>
            <person name="Sanka R."/>
            <person name="DePew J."/>
            <person name="Purushe J."/>
            <person name="Picardeau M."/>
            <person name="Werts C."/>
            <person name="Goarant C."/>
            <person name="Vinetz J.M."/>
            <person name="Sutton G.G."/>
            <person name="Nelson W.C."/>
            <person name="Fouts D.E."/>
        </authorList>
    </citation>
    <scope>NUCLEOTIDE SEQUENCE [LARGE SCALE GENOMIC DNA]</scope>
    <source>
        <strain evidence="1">200802841</strain>
    </source>
</reference>
<organism evidence="1 2">
    <name type="scientific">Leptospira kirschneri str. 200802841</name>
    <dbReference type="NCBI Taxonomy" id="1193047"/>
    <lineage>
        <taxon>Bacteria</taxon>
        <taxon>Pseudomonadati</taxon>
        <taxon>Spirochaetota</taxon>
        <taxon>Spirochaetia</taxon>
        <taxon>Leptospirales</taxon>
        <taxon>Leptospiraceae</taxon>
        <taxon>Leptospira</taxon>
    </lineage>
</organism>
<dbReference type="RefSeq" id="WP_004767927.1">
    <property type="nucleotide sequence ID" value="NZ_AKWH02000026.1"/>
</dbReference>
<gene>
    <name evidence="1" type="ORF">LEP1GSC131_4497</name>
</gene>
<evidence type="ECO:0000313" key="1">
    <source>
        <dbReference type="EMBL" id="EKO52326.1"/>
    </source>
</evidence>
<proteinExistence type="predicted"/>
<evidence type="ECO:0000313" key="2">
    <source>
        <dbReference type="Proteomes" id="UP000006339"/>
    </source>
</evidence>